<evidence type="ECO:0000256" key="1">
    <source>
        <dbReference type="SAM" id="MobiDB-lite"/>
    </source>
</evidence>
<sequence>MPEKRSPEIGADSPDARHVPIKTGDEFPTTELMALGVDHPLVEGLQKSKREEAAELVELFLEDLEIYFDDGDIENIDFKDTLKDCVLTLEAMLEQVETGQGELLSLEEKTNLSDMAQKASDKLTARILEFSGKSSLHDDLVQIKNLFDTIYSNVNLI</sequence>
<reference evidence="3" key="1">
    <citation type="submission" date="2017-09" db="EMBL/GenBank/DDBJ databases">
        <title>Depth-based differentiation of microbial function through sediment-hosted aquifers and enrichment of novel symbionts in the deep terrestrial subsurface.</title>
        <authorList>
            <person name="Probst A.J."/>
            <person name="Ladd B."/>
            <person name="Jarett J.K."/>
            <person name="Geller-Mcgrath D.E."/>
            <person name="Sieber C.M.K."/>
            <person name="Emerson J.B."/>
            <person name="Anantharaman K."/>
            <person name="Thomas B.C."/>
            <person name="Malmstrom R."/>
            <person name="Stieglmeier M."/>
            <person name="Klingl A."/>
            <person name="Woyke T."/>
            <person name="Ryan C.M."/>
            <person name="Banfield J.F."/>
        </authorList>
    </citation>
    <scope>NUCLEOTIDE SEQUENCE [LARGE SCALE GENOMIC DNA]</scope>
</reference>
<name>A0A2H0W4U5_9BACT</name>
<gene>
    <name evidence="2" type="ORF">COT81_00410</name>
</gene>
<dbReference type="AlphaFoldDB" id="A0A2H0W4U5"/>
<organism evidence="2 3">
    <name type="scientific">Candidatus Buchananbacteria bacterium CG10_big_fil_rev_8_21_14_0_10_42_9</name>
    <dbReference type="NCBI Taxonomy" id="1974526"/>
    <lineage>
        <taxon>Bacteria</taxon>
        <taxon>Candidatus Buchananiibacteriota</taxon>
    </lineage>
</organism>
<dbReference type="Proteomes" id="UP000230935">
    <property type="component" value="Unassembled WGS sequence"/>
</dbReference>
<proteinExistence type="predicted"/>
<comment type="caution">
    <text evidence="2">The sequence shown here is derived from an EMBL/GenBank/DDBJ whole genome shotgun (WGS) entry which is preliminary data.</text>
</comment>
<evidence type="ECO:0000313" key="2">
    <source>
        <dbReference type="EMBL" id="PIS05611.1"/>
    </source>
</evidence>
<dbReference type="EMBL" id="PEZZ01000002">
    <property type="protein sequence ID" value="PIS05611.1"/>
    <property type="molecule type" value="Genomic_DNA"/>
</dbReference>
<feature type="region of interest" description="Disordered" evidence="1">
    <location>
        <begin position="1"/>
        <end position="23"/>
    </location>
</feature>
<accession>A0A2H0W4U5</accession>
<protein>
    <submittedName>
        <fullName evidence="2">Uncharacterized protein</fullName>
    </submittedName>
</protein>
<evidence type="ECO:0000313" key="3">
    <source>
        <dbReference type="Proteomes" id="UP000230935"/>
    </source>
</evidence>